<dbReference type="Proteomes" id="UP000003438">
    <property type="component" value="Unassembled WGS sequence"/>
</dbReference>
<feature type="transmembrane region" description="Helical" evidence="1">
    <location>
        <begin position="46"/>
        <end position="66"/>
    </location>
</feature>
<evidence type="ECO:0000313" key="3">
    <source>
        <dbReference type="Proteomes" id="UP000003438"/>
    </source>
</evidence>
<feature type="transmembrane region" description="Helical" evidence="1">
    <location>
        <begin position="72"/>
        <end position="91"/>
    </location>
</feature>
<dbReference type="InterPro" id="IPR024414">
    <property type="entry name" value="Uncharacterised_PrgI"/>
</dbReference>
<dbReference type="HOGENOM" id="CLU_103336_1_0_9"/>
<evidence type="ECO:0000256" key="1">
    <source>
        <dbReference type="SAM" id="Phobius"/>
    </source>
</evidence>
<dbReference type="eggNOG" id="ENOG502ZJM8">
    <property type="taxonomic scope" value="Bacteria"/>
</dbReference>
<keyword evidence="1" id="KW-0472">Membrane</keyword>
<evidence type="ECO:0000313" key="2">
    <source>
        <dbReference type="EMBL" id="EFB74627.1"/>
    </source>
</evidence>
<dbReference type="RefSeq" id="WP_007048443.1">
    <property type="nucleotide sequence ID" value="NZ_GG704771.1"/>
</dbReference>
<gene>
    <name evidence="2" type="ORF">SUBVAR_07095</name>
</gene>
<dbReference type="AlphaFoldDB" id="D1PRT6"/>
<name>D1PRT6_9FIRM</name>
<sequence>MKLTMRSGGVSAWALLYGGELLQVNINKEFQHYEEDVFMGLSLRQLLWSGAAIGTAVAVYFGLQPVLGQETVSWVCIVAAAPFAMAGFFQYDQMTIWQFLKAVFVTEFLRSGPRVWVAENRFEAVLHPQKKKRQFWKRKEKRKP</sequence>
<dbReference type="EMBL" id="ACBY02000064">
    <property type="protein sequence ID" value="EFB74627.1"/>
    <property type="molecule type" value="Genomic_DNA"/>
</dbReference>
<keyword evidence="3" id="KW-1185">Reference proteome</keyword>
<proteinExistence type="predicted"/>
<dbReference type="STRING" id="411471.SUBVAR_07095"/>
<accession>D1PRT6</accession>
<dbReference type="Pfam" id="PF12666">
    <property type="entry name" value="PrgI"/>
    <property type="match status" value="1"/>
</dbReference>
<organism evidence="2 3">
    <name type="scientific">Subdoligranulum variabile DSM 15176</name>
    <dbReference type="NCBI Taxonomy" id="411471"/>
    <lineage>
        <taxon>Bacteria</taxon>
        <taxon>Bacillati</taxon>
        <taxon>Bacillota</taxon>
        <taxon>Clostridia</taxon>
        <taxon>Eubacteriales</taxon>
        <taxon>Oscillospiraceae</taxon>
        <taxon>Subdoligranulum</taxon>
    </lineage>
</organism>
<comment type="caution">
    <text evidence="2">The sequence shown here is derived from an EMBL/GenBank/DDBJ whole genome shotgun (WGS) entry which is preliminary data.</text>
</comment>
<keyword evidence="1" id="KW-0812">Transmembrane</keyword>
<evidence type="ECO:0008006" key="4">
    <source>
        <dbReference type="Google" id="ProtNLM"/>
    </source>
</evidence>
<reference evidence="2" key="1">
    <citation type="submission" date="2009-12" db="EMBL/GenBank/DDBJ databases">
        <authorList>
            <person name="Weinstock G."/>
            <person name="Sodergren E."/>
            <person name="Clifton S."/>
            <person name="Fulton L."/>
            <person name="Fulton B."/>
            <person name="Courtney L."/>
            <person name="Fronick C."/>
            <person name="Harrison M."/>
            <person name="Strong C."/>
            <person name="Farmer C."/>
            <person name="Delahaunty K."/>
            <person name="Markovic C."/>
            <person name="Hall O."/>
            <person name="Minx P."/>
            <person name="Tomlinson C."/>
            <person name="Mitreva M."/>
            <person name="Nelson J."/>
            <person name="Hou S."/>
            <person name="Wollam A."/>
            <person name="Pepin K.H."/>
            <person name="Johnson M."/>
            <person name="Bhonagiri V."/>
            <person name="Nash W.E."/>
            <person name="Warren W."/>
            <person name="Chinwalla A."/>
            <person name="Mardis E.R."/>
            <person name="Wilson R.K."/>
        </authorList>
    </citation>
    <scope>NUCLEOTIDE SEQUENCE [LARGE SCALE GENOMIC DNA]</scope>
    <source>
        <strain evidence="2">DSM 15176</strain>
    </source>
</reference>
<keyword evidence="1" id="KW-1133">Transmembrane helix</keyword>
<protein>
    <recommendedName>
        <fullName evidence="4">PrgI family protein</fullName>
    </recommendedName>
</protein>